<dbReference type="HOGENOM" id="CLU_325099_0_0_0"/>
<keyword evidence="2" id="KW-0378">Hydrolase</keyword>
<evidence type="ECO:0000313" key="3">
    <source>
        <dbReference type="Proteomes" id="UP000007575"/>
    </source>
</evidence>
<gene>
    <name evidence="2" type="ordered locus">DGo_CA1959</name>
</gene>
<keyword evidence="3" id="KW-1185">Reference proteome</keyword>
<sequence length="887" mass="96519">MPYPTFEEHPDTFNATQVPAGQDAYFGVAFRKDNTSGKADNCQVTNLVWVDVDLVDHPEFSDGLSKAGLLEATPEDLKAMKAQLLAWILQVCAAHDLHVRAAVDSGHGIQAFFARRYGTDHADTERFNKALALLLGGDPKSTDVARILRLPGTLNLKNPKRPLLVEVVHQNPEAWVEDAALGALPLPEKPAPVALPTPSPRPALPAGSTKLEVWAQKALADECEILQNSVEGGRNHQLNISAVKLGSIIAAGALDEAQVRQELTAAAQAAGLEPDEIPDTLHSGLTHGKKSPRDLSHVGQEQAAAHGVIGKGRRAAVAGDDDNLTPQPPSSGVYVEHSCYYIDRPRMNKGRIVDWTPERLTNFVWEPALKLNHSGGMSGERGTLVIRGAERYEIQLESRVWNSRKDLLEAIGGYRALCITTNNADVAKIADYIAATYPDLPVAQGVQSYGLHKHQGQWVEVYEDLTVSTFETPPLFYSGTPVDPGSKAFKAPRLGTDEQVEAARRAIVKLPGLITPAVAYAQLGYAAASVFSPRITPYLGNRLPFVYVAGERESGKTSGAQIVLELTTGYSARLTKASGMTAYQYDIAHSSANNMLALLDEYRPGEIDDAQLRKHHDLGTKWRGTGKAAKDLAYELNAPMIVLGEGFTDDAATKSRGVLYFTRKADRGGLDGYSELLKLPLWAYAGHLHQLARDLTDEDHAARMTAAGDLAGQAIGDVANPRLRYALTYIAYGLLVLQADTEAIPDEAILSTLREGVHNMLEGGEEGVTNLELFLEQLCFALAKVPNPQDYVIPSVNGTLILRPRMCVDLVKERYREQAAIANAKLFDKYAKESSFFDQGDKHRAHDSTLWRGQRLRVADVPERCDVGLLESLEKSMRPAVGGLGPM</sequence>
<dbReference type="eggNOG" id="COG5519">
    <property type="taxonomic scope" value="Bacteria"/>
</dbReference>
<reference evidence="2 3" key="1">
    <citation type="journal article" date="2012" name="PLoS ONE">
        <title>Genome sequence and transcriptome analysis of the radioresistant bacterium Deinococcus gobiensis: insights into the extreme environmental adaptations.</title>
        <authorList>
            <person name="Yuan M."/>
            <person name="Chen M."/>
            <person name="Zhang W."/>
            <person name="Lu W."/>
            <person name="Wang J."/>
            <person name="Yang M."/>
            <person name="Zhao P."/>
            <person name="Tang R."/>
            <person name="Li X."/>
            <person name="Hao Y."/>
            <person name="Zhou Z."/>
            <person name="Zhan Y."/>
            <person name="Yu H."/>
            <person name="Teng C."/>
            <person name="Yan Y."/>
            <person name="Ping S."/>
            <person name="Wang Y."/>
            <person name="Lin M."/>
        </authorList>
    </citation>
    <scope>NUCLEOTIDE SEQUENCE [LARGE SCALE GENOMIC DNA]</scope>
    <source>
        <strain evidence="2 3">I-0</strain>
    </source>
</reference>
<feature type="region of interest" description="Disordered" evidence="1">
    <location>
        <begin position="270"/>
        <end position="312"/>
    </location>
</feature>
<dbReference type="EMBL" id="CP002191">
    <property type="protein sequence ID" value="AFD25886.1"/>
    <property type="molecule type" value="Genomic_DNA"/>
</dbReference>
<evidence type="ECO:0000256" key="1">
    <source>
        <dbReference type="SAM" id="MobiDB-lite"/>
    </source>
</evidence>
<proteinExistence type="predicted"/>
<protein>
    <submittedName>
        <fullName evidence="2">Superfamily II helicase-like protein</fullName>
    </submittedName>
</protein>
<name>H8GXN4_DEIGI</name>
<evidence type="ECO:0000313" key="2">
    <source>
        <dbReference type="EMBL" id="AFD25886.1"/>
    </source>
</evidence>
<accession>H8GXN4</accession>
<keyword evidence="2" id="KW-0547">Nucleotide-binding</keyword>
<dbReference type="Proteomes" id="UP000007575">
    <property type="component" value="Chromosome"/>
</dbReference>
<dbReference type="Gene3D" id="3.30.70.1790">
    <property type="entry name" value="RepB DNA-primase, N-terminal domain"/>
    <property type="match status" value="1"/>
</dbReference>
<dbReference type="GO" id="GO:0004386">
    <property type="term" value="F:helicase activity"/>
    <property type="evidence" value="ECO:0007669"/>
    <property type="project" value="UniProtKB-KW"/>
</dbReference>
<keyword evidence="2" id="KW-0347">Helicase</keyword>
<keyword evidence="2" id="KW-0067">ATP-binding</keyword>
<organism evidence="2 3">
    <name type="scientific">Deinococcus gobiensis (strain DSM 21396 / JCM 16679 / CGMCC 1.7299 / I-0)</name>
    <dbReference type="NCBI Taxonomy" id="745776"/>
    <lineage>
        <taxon>Bacteria</taxon>
        <taxon>Thermotogati</taxon>
        <taxon>Deinococcota</taxon>
        <taxon>Deinococci</taxon>
        <taxon>Deinococcales</taxon>
        <taxon>Deinococcaceae</taxon>
        <taxon>Deinococcus</taxon>
    </lineage>
</organism>
<dbReference type="STRING" id="745776.DGo_CA1959"/>
<dbReference type="AlphaFoldDB" id="H8GXN4"/>
<dbReference type="KEGG" id="dgo:DGo_CA1959"/>
<dbReference type="PATRIC" id="fig|745776.4.peg.2012"/>